<keyword evidence="2" id="KW-1185">Reference proteome</keyword>
<dbReference type="EMBL" id="KK583216">
    <property type="protein sequence ID" value="KDO27523.1"/>
    <property type="molecule type" value="Genomic_DNA"/>
</dbReference>
<name>A0A067CAI9_SAPPC</name>
<dbReference type="VEuPathDB" id="FungiDB:SPRG_06790"/>
<gene>
    <name evidence="1" type="ORF">SPRG_06790</name>
</gene>
<sequence>MPSLQAIVRASVRDVAALGRAIDVYVVCLTALDPALVARVTDSIAPLPSPLRRVVYDDTCGRPACAHAALDAHVARLPHATLHSVCDADLLTVLEDVLESALYEAHCRRIQAPSLLAASIQAAFETLSALARPSPAVADRVATIFSALSQPLPPLPSSWDAVPSFVEAFFAPLKTPETRWRPVVQAMPANQYASLLSFLFAALLESVVPAPIVVALPSAWLDALHNSLRDLAASAVVPLQVTTAPSKRKLALDAPAPIMPDRMVCVVPMLPAIARQKTWALQARVKRTKSALAHEQSASASYRDFCSANSQRARRRREPCMSIEADAYVFACPWTCRMTLVESFSNLAEDVTT</sequence>
<organism evidence="1 2">
    <name type="scientific">Saprolegnia parasitica (strain CBS 223.65)</name>
    <dbReference type="NCBI Taxonomy" id="695850"/>
    <lineage>
        <taxon>Eukaryota</taxon>
        <taxon>Sar</taxon>
        <taxon>Stramenopiles</taxon>
        <taxon>Oomycota</taxon>
        <taxon>Saprolegniomycetes</taxon>
        <taxon>Saprolegniales</taxon>
        <taxon>Saprolegniaceae</taxon>
        <taxon>Saprolegnia</taxon>
    </lineage>
</organism>
<accession>A0A067CAI9</accession>
<dbReference type="AlphaFoldDB" id="A0A067CAI9"/>
<dbReference type="STRING" id="695850.A0A067CAI9"/>
<protein>
    <submittedName>
        <fullName evidence="1">Uncharacterized protein</fullName>
    </submittedName>
</protein>
<evidence type="ECO:0000313" key="2">
    <source>
        <dbReference type="Proteomes" id="UP000030745"/>
    </source>
</evidence>
<evidence type="ECO:0000313" key="1">
    <source>
        <dbReference type="EMBL" id="KDO27523.1"/>
    </source>
</evidence>
<reference evidence="1 2" key="1">
    <citation type="journal article" date="2013" name="PLoS Genet.">
        <title>Distinctive expansion of potential virulence genes in the genome of the oomycete fish pathogen Saprolegnia parasitica.</title>
        <authorList>
            <person name="Jiang R.H."/>
            <person name="de Bruijn I."/>
            <person name="Haas B.J."/>
            <person name="Belmonte R."/>
            <person name="Lobach L."/>
            <person name="Christie J."/>
            <person name="van den Ackerveken G."/>
            <person name="Bottin A."/>
            <person name="Bulone V."/>
            <person name="Diaz-Moreno S.M."/>
            <person name="Dumas B."/>
            <person name="Fan L."/>
            <person name="Gaulin E."/>
            <person name="Govers F."/>
            <person name="Grenville-Briggs L.J."/>
            <person name="Horner N.R."/>
            <person name="Levin J.Z."/>
            <person name="Mammella M."/>
            <person name="Meijer H.J."/>
            <person name="Morris P."/>
            <person name="Nusbaum C."/>
            <person name="Oome S."/>
            <person name="Phillips A.J."/>
            <person name="van Rooyen D."/>
            <person name="Rzeszutek E."/>
            <person name="Saraiva M."/>
            <person name="Secombes C.J."/>
            <person name="Seidl M.F."/>
            <person name="Snel B."/>
            <person name="Stassen J.H."/>
            <person name="Sykes S."/>
            <person name="Tripathy S."/>
            <person name="van den Berg H."/>
            <person name="Vega-Arreguin J.C."/>
            <person name="Wawra S."/>
            <person name="Young S.K."/>
            <person name="Zeng Q."/>
            <person name="Dieguez-Uribeondo J."/>
            <person name="Russ C."/>
            <person name="Tyler B.M."/>
            <person name="van West P."/>
        </authorList>
    </citation>
    <scope>NUCLEOTIDE SEQUENCE [LARGE SCALE GENOMIC DNA]</scope>
    <source>
        <strain evidence="1 2">CBS 223.65</strain>
    </source>
</reference>
<dbReference type="Proteomes" id="UP000030745">
    <property type="component" value="Unassembled WGS sequence"/>
</dbReference>
<dbReference type="RefSeq" id="XP_012201650.1">
    <property type="nucleotide sequence ID" value="XM_012346260.1"/>
</dbReference>
<dbReference type="GeneID" id="24129116"/>
<dbReference type="KEGG" id="spar:SPRG_06790"/>
<proteinExistence type="predicted"/>